<comment type="caution">
    <text evidence="2">The sequence shown here is derived from an EMBL/GenBank/DDBJ whole genome shotgun (WGS) entry which is preliminary data.</text>
</comment>
<proteinExistence type="predicted"/>
<keyword evidence="1" id="KW-0812">Transmembrane</keyword>
<gene>
    <name evidence="2" type="ORF">BSOLF_0949</name>
</gene>
<reference evidence="3" key="1">
    <citation type="journal article" date="2018" name="Sci. Rep.">
        <title>Lignite coal burning seam in the remote Altai Mountains harbors a hydrogen-driven thermophilic microbial community.</title>
        <authorList>
            <person name="Kadnikov V.V."/>
            <person name="Mardanov A.V."/>
            <person name="Ivasenko D.A."/>
            <person name="Antsiferov D.V."/>
            <person name="Beletsky A.V."/>
            <person name="Karnachuk O.V."/>
            <person name="Ravin N.V."/>
        </authorList>
    </citation>
    <scope>NUCLEOTIDE SEQUENCE [LARGE SCALE GENOMIC DNA]</scope>
</reference>
<feature type="transmembrane region" description="Helical" evidence="1">
    <location>
        <begin position="21"/>
        <end position="51"/>
    </location>
</feature>
<evidence type="ECO:0000313" key="3">
    <source>
        <dbReference type="Proteomes" id="UP000244338"/>
    </source>
</evidence>
<sequence>MWKKIQDWLIQSRKNIKTIMLPIIILYFIRTMFIPTFIDVFVLFILFLIYVGALLEWY</sequence>
<accession>A0A2R6Y514</accession>
<keyword evidence="1" id="KW-1133">Transmembrane helix</keyword>
<protein>
    <submittedName>
        <fullName evidence="2">Uncharacterized protein</fullName>
    </submittedName>
</protein>
<dbReference type="Proteomes" id="UP000244338">
    <property type="component" value="Unassembled WGS sequence"/>
</dbReference>
<keyword evidence="1" id="KW-0472">Membrane</keyword>
<dbReference type="AlphaFoldDB" id="A0A2R6Y514"/>
<organism evidence="2 3">
    <name type="scientific">Candidatus Carbonibacillus altaicus</name>
    <dbReference type="NCBI Taxonomy" id="2163959"/>
    <lineage>
        <taxon>Bacteria</taxon>
        <taxon>Bacillati</taxon>
        <taxon>Bacillota</taxon>
        <taxon>Bacilli</taxon>
        <taxon>Bacillales</taxon>
        <taxon>Candidatus Carbonibacillus</taxon>
    </lineage>
</organism>
<evidence type="ECO:0000256" key="1">
    <source>
        <dbReference type="SAM" id="Phobius"/>
    </source>
</evidence>
<name>A0A2R6Y514_9BACL</name>
<evidence type="ECO:0000313" key="2">
    <source>
        <dbReference type="EMBL" id="PTQ57754.1"/>
    </source>
</evidence>
<dbReference type="EMBL" id="PEBX01000003">
    <property type="protein sequence ID" value="PTQ57754.1"/>
    <property type="molecule type" value="Genomic_DNA"/>
</dbReference>